<keyword evidence="2" id="KW-1185">Reference proteome</keyword>
<gene>
    <name evidence="1" type="ORF">AQPW35_05690</name>
</gene>
<accession>A0A480ARW1</accession>
<comment type="caution">
    <text evidence="1">The sequence shown here is derived from an EMBL/GenBank/DDBJ whole genome shotgun (WGS) entry which is preliminary data.</text>
</comment>
<dbReference type="AlphaFoldDB" id="A0A480ARW1"/>
<dbReference type="Proteomes" id="UP000301751">
    <property type="component" value="Unassembled WGS sequence"/>
</dbReference>
<dbReference type="RefSeq" id="WP_137731234.1">
    <property type="nucleotide sequence ID" value="NZ_BJCL01000001.1"/>
</dbReference>
<reference evidence="2" key="1">
    <citation type="submission" date="2019-03" db="EMBL/GenBank/DDBJ databases">
        <title>Aquabacterium pictum sp.nov., the first bacteriochlorophyll a-containing freshwater bacterium in the genus Aquabacterium of the class Betaproteobacteria.</title>
        <authorList>
            <person name="Hirose S."/>
            <person name="Tank M."/>
            <person name="Hara E."/>
            <person name="Tamaki H."/>
            <person name="Takaichi S."/>
            <person name="Haruta S."/>
            <person name="Hanada S."/>
        </authorList>
    </citation>
    <scope>NUCLEOTIDE SEQUENCE [LARGE SCALE GENOMIC DNA]</scope>
    <source>
        <strain evidence="2">W35</strain>
    </source>
</reference>
<evidence type="ECO:0000313" key="2">
    <source>
        <dbReference type="Proteomes" id="UP000301751"/>
    </source>
</evidence>
<proteinExistence type="predicted"/>
<evidence type="ECO:0000313" key="1">
    <source>
        <dbReference type="EMBL" id="GCL61488.1"/>
    </source>
</evidence>
<protein>
    <recommendedName>
        <fullName evidence="3">Bacteriophage tail tape measure N-terminal domain-containing protein</fullName>
    </recommendedName>
</protein>
<organism evidence="1 2">
    <name type="scientific">Pseudaquabacterium pictum</name>
    <dbReference type="NCBI Taxonomy" id="2315236"/>
    <lineage>
        <taxon>Bacteria</taxon>
        <taxon>Pseudomonadati</taxon>
        <taxon>Pseudomonadota</taxon>
        <taxon>Betaproteobacteria</taxon>
        <taxon>Burkholderiales</taxon>
        <taxon>Sphaerotilaceae</taxon>
        <taxon>Pseudaquabacterium</taxon>
    </lineage>
</organism>
<dbReference type="OrthoDB" id="8695541at2"/>
<evidence type="ECO:0008006" key="3">
    <source>
        <dbReference type="Google" id="ProtNLM"/>
    </source>
</evidence>
<sequence>MTIAGAIEIQMLADLARLKKDMDQAKGMVGSATAEMQRYADITKTALGAIGVGLSLGALKQMVQDSIDAAEALNDMAIVTGVSVENLSALTEVGRTTGTTLDTIGSAVGRLAKNMAGSTEESRGAAQAVKALGINFDEFKRMQGDQQLLTLAQAMDRFADGSGKSAAAQALLGKEGAKLLPFMKDLASSGELVATVTAEQAAMADRYNDSVEATRMRVDALKRDLAMGLLPTMVDLHDLTIGLGKALGEYLTGDAKAASGQADVLALALGGVGTVLETMLVLGANVGFVFKQMGRDIGASAAAFVEMQKWNFAGARQILAAATDDGQANRAALDAFEKKVLGATDRALQARSALRNGGTSRADDARELARMDEATGRAAKGQLQYAAAAEKTKKAVQEQRAELDKLFERLGVRGAEQAAELQGGQQLTQSQKEALDIMVKLRDGTLKLTEAQQLRLASQIELIDQQERHIAIQKAEAQLQADMLTDRQQIEADLAAETARLAEAVSTQREQNLALALGADAYAQLQQARLRARADELESIATTSTNSDELRKQAALVREQAGLLNERRGLEGAAKPLGNETYTEVRDALAAAFRDTKNPVKAFAEGLGNAIFSRVTSRLADAMAIQLVGSSGAGGLFGSVLSGLGSLLGGGVPFGDGTGATGDFARFDRMATPLATGTNYVPRDNFPALLHEGEAVVPKAFNPAAGGGSAGRQALNYAPVYNINVDSRADRAAVQQDVAQIVADGSRRQMAELQRLGVLA</sequence>
<dbReference type="EMBL" id="BJCL01000001">
    <property type="protein sequence ID" value="GCL61488.1"/>
    <property type="molecule type" value="Genomic_DNA"/>
</dbReference>
<name>A0A480ARW1_9BURK</name>